<evidence type="ECO:0000313" key="3">
    <source>
        <dbReference type="Proteomes" id="UP000256708"/>
    </source>
</evidence>
<dbReference type="SUPFAM" id="SSF53448">
    <property type="entry name" value="Nucleotide-diphospho-sugar transferases"/>
    <property type="match status" value="1"/>
</dbReference>
<dbReference type="Proteomes" id="UP000256708">
    <property type="component" value="Unassembled WGS sequence"/>
</dbReference>
<dbReference type="Pfam" id="PF00535">
    <property type="entry name" value="Glycos_transf_2"/>
    <property type="match status" value="1"/>
</dbReference>
<dbReference type="PANTHER" id="PTHR48090:SF7">
    <property type="entry name" value="RFBJ PROTEIN"/>
    <property type="match status" value="1"/>
</dbReference>
<gene>
    <name evidence="2" type="ORF">DXT99_16105</name>
</gene>
<feature type="domain" description="Glycosyltransferase 2-like" evidence="1">
    <location>
        <begin position="5"/>
        <end position="140"/>
    </location>
</feature>
<proteinExistence type="predicted"/>
<dbReference type="AlphaFoldDB" id="A0A3D8L9L3"/>
<comment type="caution">
    <text evidence="2">The sequence shown here is derived from an EMBL/GenBank/DDBJ whole genome shotgun (WGS) entry which is preliminary data.</text>
</comment>
<keyword evidence="2" id="KW-0808">Transferase</keyword>
<dbReference type="EMBL" id="QRGR01000018">
    <property type="protein sequence ID" value="RDV14090.1"/>
    <property type="molecule type" value="Genomic_DNA"/>
</dbReference>
<dbReference type="InterPro" id="IPR001173">
    <property type="entry name" value="Glyco_trans_2-like"/>
</dbReference>
<dbReference type="Gene3D" id="3.90.550.10">
    <property type="entry name" value="Spore Coat Polysaccharide Biosynthesis Protein SpsA, Chain A"/>
    <property type="match status" value="1"/>
</dbReference>
<sequence length="252" mass="29461">MNVTCLIPFYNERERIAHVLKVITQIRQIGQVLCVDDGSTDGTAAYIKANWPQVQVVQLQQNQGKAAAIKYALKFVKHELILMMDADLQELRIEEIEAAIEAYHTQQPAIDMIILRRINSPWFVRWYRSDILLSGERLIRKSDLGQVMKLQVHRYQLEVGINRYMLHHKKVVRWMPWSAMNTYKVDKLGVLDGSKKEFKMYVEIVSFVGFSHMMLQLASFTKKVHQKQHVKSSVESQSPYEPDFRDVKTYFS</sequence>
<evidence type="ECO:0000313" key="2">
    <source>
        <dbReference type="EMBL" id="RDV14090.1"/>
    </source>
</evidence>
<organism evidence="2 3">
    <name type="scientific">Pontibacter diazotrophicus</name>
    <dbReference type="NCBI Taxonomy" id="1400979"/>
    <lineage>
        <taxon>Bacteria</taxon>
        <taxon>Pseudomonadati</taxon>
        <taxon>Bacteroidota</taxon>
        <taxon>Cytophagia</taxon>
        <taxon>Cytophagales</taxon>
        <taxon>Hymenobacteraceae</taxon>
        <taxon>Pontibacter</taxon>
    </lineage>
</organism>
<name>A0A3D8L9L3_9BACT</name>
<reference evidence="3" key="1">
    <citation type="submission" date="2018-08" db="EMBL/GenBank/DDBJ databases">
        <authorList>
            <person name="Liu Z.-W."/>
            <person name="Du Z.-J."/>
        </authorList>
    </citation>
    <scope>NUCLEOTIDE SEQUENCE [LARGE SCALE GENOMIC DNA]</scope>
    <source>
        <strain evidence="3">H4X</strain>
    </source>
</reference>
<dbReference type="OrthoDB" id="952827at2"/>
<dbReference type="RefSeq" id="WP_115566601.1">
    <property type="nucleotide sequence ID" value="NZ_QRGR01000018.1"/>
</dbReference>
<accession>A0A3D8L9L3</accession>
<dbReference type="GO" id="GO:0016740">
    <property type="term" value="F:transferase activity"/>
    <property type="evidence" value="ECO:0007669"/>
    <property type="project" value="UniProtKB-KW"/>
</dbReference>
<dbReference type="InterPro" id="IPR029044">
    <property type="entry name" value="Nucleotide-diphossugar_trans"/>
</dbReference>
<keyword evidence="3" id="KW-1185">Reference proteome</keyword>
<protein>
    <submittedName>
        <fullName evidence="2">Glycosyltransferase</fullName>
    </submittedName>
</protein>
<dbReference type="PANTHER" id="PTHR48090">
    <property type="entry name" value="UNDECAPRENYL-PHOSPHATE 4-DEOXY-4-FORMAMIDO-L-ARABINOSE TRANSFERASE-RELATED"/>
    <property type="match status" value="1"/>
</dbReference>
<dbReference type="InterPro" id="IPR050256">
    <property type="entry name" value="Glycosyltransferase_2"/>
</dbReference>
<evidence type="ECO:0000259" key="1">
    <source>
        <dbReference type="Pfam" id="PF00535"/>
    </source>
</evidence>